<sequence>WHLIEINSNRSSEPQVQHHTDLIVILCGAEMYTMAKRVIDLFLRHSCVWAATLKQIWGMYLWTSAIPPLRAIDDAILLYHPVSKGWPPPKFHLEDKVFLGARGIDRIQQDVSRGMTS</sequence>
<gene>
    <name evidence="1" type="ORF">TorRG33x02_005460</name>
</gene>
<dbReference type="EMBL" id="JXTC01000002">
    <property type="protein sequence ID" value="POO03341.1"/>
    <property type="molecule type" value="Genomic_DNA"/>
</dbReference>
<dbReference type="InParanoid" id="A0A2P5FZY1"/>
<comment type="caution">
    <text evidence="1">The sequence shown here is derived from an EMBL/GenBank/DDBJ whole genome shotgun (WGS) entry which is preliminary data.</text>
</comment>
<name>A0A2P5FZY1_TREOI</name>
<dbReference type="AlphaFoldDB" id="A0A2P5FZY1"/>
<accession>A0A2P5FZY1</accession>
<evidence type="ECO:0000313" key="2">
    <source>
        <dbReference type="Proteomes" id="UP000237000"/>
    </source>
</evidence>
<evidence type="ECO:0000313" key="1">
    <source>
        <dbReference type="EMBL" id="POO03341.1"/>
    </source>
</evidence>
<protein>
    <submittedName>
        <fullName evidence="1">Uncharacterized protein</fullName>
    </submittedName>
</protein>
<reference evidence="2" key="1">
    <citation type="submission" date="2016-06" db="EMBL/GenBank/DDBJ databases">
        <title>Parallel loss of symbiosis genes in relatives of nitrogen-fixing non-legume Parasponia.</title>
        <authorList>
            <person name="Van Velzen R."/>
            <person name="Holmer R."/>
            <person name="Bu F."/>
            <person name="Rutten L."/>
            <person name="Van Zeijl A."/>
            <person name="Liu W."/>
            <person name="Santuari L."/>
            <person name="Cao Q."/>
            <person name="Sharma T."/>
            <person name="Shen D."/>
            <person name="Roswanjaya Y."/>
            <person name="Wardhani T."/>
            <person name="Kalhor M.S."/>
            <person name="Jansen J."/>
            <person name="Van den Hoogen J."/>
            <person name="Gungor B."/>
            <person name="Hartog M."/>
            <person name="Hontelez J."/>
            <person name="Verver J."/>
            <person name="Yang W.-C."/>
            <person name="Schijlen E."/>
            <person name="Repin R."/>
            <person name="Schilthuizen M."/>
            <person name="Schranz E."/>
            <person name="Heidstra R."/>
            <person name="Miyata K."/>
            <person name="Fedorova E."/>
            <person name="Kohlen W."/>
            <person name="Bisseling T."/>
            <person name="Smit S."/>
            <person name="Geurts R."/>
        </authorList>
    </citation>
    <scope>NUCLEOTIDE SEQUENCE [LARGE SCALE GENOMIC DNA]</scope>
    <source>
        <strain evidence="2">cv. RG33-2</strain>
    </source>
</reference>
<keyword evidence="2" id="KW-1185">Reference proteome</keyword>
<proteinExistence type="predicted"/>
<organism evidence="1 2">
    <name type="scientific">Trema orientale</name>
    <name type="common">Charcoal tree</name>
    <name type="synonym">Celtis orientalis</name>
    <dbReference type="NCBI Taxonomy" id="63057"/>
    <lineage>
        <taxon>Eukaryota</taxon>
        <taxon>Viridiplantae</taxon>
        <taxon>Streptophyta</taxon>
        <taxon>Embryophyta</taxon>
        <taxon>Tracheophyta</taxon>
        <taxon>Spermatophyta</taxon>
        <taxon>Magnoliopsida</taxon>
        <taxon>eudicotyledons</taxon>
        <taxon>Gunneridae</taxon>
        <taxon>Pentapetalae</taxon>
        <taxon>rosids</taxon>
        <taxon>fabids</taxon>
        <taxon>Rosales</taxon>
        <taxon>Cannabaceae</taxon>
        <taxon>Trema</taxon>
    </lineage>
</organism>
<feature type="non-terminal residue" evidence="1">
    <location>
        <position position="1"/>
    </location>
</feature>
<dbReference type="Proteomes" id="UP000237000">
    <property type="component" value="Unassembled WGS sequence"/>
</dbReference>